<organism evidence="2 3">
    <name type="scientific">Marinimicrococcus flavescens</name>
    <dbReference type="NCBI Taxonomy" id="3031815"/>
    <lineage>
        <taxon>Bacteria</taxon>
        <taxon>Pseudomonadati</taxon>
        <taxon>Pseudomonadota</taxon>
        <taxon>Alphaproteobacteria</taxon>
        <taxon>Geminicoccales</taxon>
        <taxon>Geminicoccaceae</taxon>
        <taxon>Marinimicrococcus</taxon>
    </lineage>
</organism>
<reference evidence="2 3" key="1">
    <citation type="submission" date="2023-03" db="EMBL/GenBank/DDBJ databases">
        <title>YIM 152171 draft genome.</title>
        <authorList>
            <person name="Yang Z."/>
        </authorList>
    </citation>
    <scope>NUCLEOTIDE SEQUENCE [LARGE SCALE GENOMIC DNA]</scope>
    <source>
        <strain evidence="2 3">YIM 152171</strain>
    </source>
</reference>
<proteinExistence type="predicted"/>
<name>A0AAP3UYY7_9PROT</name>
<gene>
    <name evidence="2" type="ORF">PZ740_00490</name>
</gene>
<evidence type="ECO:0000313" key="3">
    <source>
        <dbReference type="Proteomes" id="UP001301140"/>
    </source>
</evidence>
<evidence type="ECO:0000313" key="2">
    <source>
        <dbReference type="EMBL" id="MDF1584858.1"/>
    </source>
</evidence>
<evidence type="ECO:0000259" key="1">
    <source>
        <dbReference type="Pfam" id="PF07811"/>
    </source>
</evidence>
<accession>A0AAP3UYY7</accession>
<keyword evidence="3" id="KW-1185">Reference proteome</keyword>
<comment type="caution">
    <text evidence="2">The sequence shown here is derived from an EMBL/GenBank/DDBJ whole genome shotgun (WGS) entry which is preliminary data.</text>
</comment>
<sequence>MAALEFALTLPILLMLLLGAVDAVILLRSSMRIDRSAAEVANLVSQYTALREADFPGIFDAARRIAAPLAVSGAEGAMIITVIANDGRQTTIAWQRRAGAPEIRSGIGASGKPSLPAGLELDDGQTAVLVEAFSTIVPFALSGRLLFGDISPVTLRGFAVFRPRVATLATVGT</sequence>
<dbReference type="EMBL" id="JARGEQ010000001">
    <property type="protein sequence ID" value="MDF1584858.1"/>
    <property type="molecule type" value="Genomic_DNA"/>
</dbReference>
<dbReference type="Proteomes" id="UP001301140">
    <property type="component" value="Unassembled WGS sequence"/>
</dbReference>
<dbReference type="Pfam" id="PF07811">
    <property type="entry name" value="TadE"/>
    <property type="match status" value="1"/>
</dbReference>
<feature type="domain" description="TadE-like" evidence="1">
    <location>
        <begin position="2"/>
        <end position="41"/>
    </location>
</feature>
<dbReference type="InterPro" id="IPR012495">
    <property type="entry name" value="TadE-like_dom"/>
</dbReference>
<dbReference type="AlphaFoldDB" id="A0AAP3UYY7"/>
<dbReference type="RefSeq" id="WP_327787264.1">
    <property type="nucleotide sequence ID" value="NZ_JARGEQ010000001.1"/>
</dbReference>
<protein>
    <submittedName>
        <fullName evidence="2">TadE/TadG family type IV pilus assembly protein</fullName>
    </submittedName>
</protein>